<dbReference type="InParanoid" id="K3W981"/>
<reference evidence="11" key="1">
    <citation type="journal article" date="2010" name="Genome Biol.">
        <title>Genome sequence of the necrotrophic plant pathogen Pythium ultimum reveals original pathogenicity mechanisms and effector repertoire.</title>
        <authorList>
            <person name="Levesque C.A."/>
            <person name="Brouwer H."/>
            <person name="Cano L."/>
            <person name="Hamilton J.P."/>
            <person name="Holt C."/>
            <person name="Huitema E."/>
            <person name="Raffaele S."/>
            <person name="Robideau G.P."/>
            <person name="Thines M."/>
            <person name="Win J."/>
            <person name="Zerillo M.M."/>
            <person name="Beakes G.W."/>
            <person name="Boore J.L."/>
            <person name="Busam D."/>
            <person name="Dumas B."/>
            <person name="Ferriera S."/>
            <person name="Fuerstenberg S.I."/>
            <person name="Gachon C.M."/>
            <person name="Gaulin E."/>
            <person name="Govers F."/>
            <person name="Grenville-Briggs L."/>
            <person name="Horner N."/>
            <person name="Hostetler J."/>
            <person name="Jiang R.H."/>
            <person name="Johnson J."/>
            <person name="Krajaejun T."/>
            <person name="Lin H."/>
            <person name="Meijer H.J."/>
            <person name="Moore B."/>
            <person name="Morris P."/>
            <person name="Phuntmart V."/>
            <person name="Puiu D."/>
            <person name="Shetty J."/>
            <person name="Stajich J.E."/>
            <person name="Tripathy S."/>
            <person name="Wawra S."/>
            <person name="van West P."/>
            <person name="Whitty B.R."/>
            <person name="Coutinho P.M."/>
            <person name="Henrissat B."/>
            <person name="Martin F."/>
            <person name="Thomas P.D."/>
            <person name="Tyler B.M."/>
            <person name="De Vries R.P."/>
            <person name="Kamoun S."/>
            <person name="Yandell M."/>
            <person name="Tisserat N."/>
            <person name="Buell C.R."/>
        </authorList>
    </citation>
    <scope>NUCLEOTIDE SEQUENCE</scope>
    <source>
        <strain evidence="11">DAOM:BR144</strain>
    </source>
</reference>
<reference evidence="10" key="3">
    <citation type="submission" date="2015-02" db="UniProtKB">
        <authorList>
            <consortium name="EnsemblProtists"/>
        </authorList>
    </citation>
    <scope>IDENTIFICATION</scope>
    <source>
        <strain evidence="10">DAOM BR144</strain>
    </source>
</reference>
<keyword evidence="4" id="KW-1015">Disulfide bond</keyword>
<evidence type="ECO:0000313" key="10">
    <source>
        <dbReference type="EnsemblProtists" id="PYU1_T001522"/>
    </source>
</evidence>
<feature type="compositionally biased region" description="Low complexity" evidence="7">
    <location>
        <begin position="200"/>
        <end position="253"/>
    </location>
</feature>
<evidence type="ECO:0000256" key="4">
    <source>
        <dbReference type="ARBA" id="ARBA00023157"/>
    </source>
</evidence>
<feature type="compositionally biased region" description="Basic residues" evidence="7">
    <location>
        <begin position="254"/>
        <end position="267"/>
    </location>
</feature>
<keyword evidence="5" id="KW-0325">Glycoprotein</keyword>
<dbReference type="Pfam" id="PF03067">
    <property type="entry name" value="LPMO_10"/>
    <property type="match status" value="1"/>
</dbReference>
<keyword evidence="8" id="KW-0732">Signal</keyword>
<reference evidence="11" key="2">
    <citation type="submission" date="2010-04" db="EMBL/GenBank/DDBJ databases">
        <authorList>
            <person name="Buell R."/>
            <person name="Hamilton J."/>
            <person name="Hostetler J."/>
        </authorList>
    </citation>
    <scope>NUCLEOTIDE SEQUENCE [LARGE SCALE GENOMIC DNA]</scope>
    <source>
        <strain evidence="11">DAOM:BR144</strain>
    </source>
</reference>
<protein>
    <recommendedName>
        <fullName evidence="9">Chitin-binding type-4 domain-containing protein</fullName>
    </recommendedName>
</protein>
<name>K3W981_GLOUD</name>
<keyword evidence="2" id="KW-0479">Metal-binding</keyword>
<feature type="region of interest" description="Disordered" evidence="7">
    <location>
        <begin position="200"/>
        <end position="267"/>
    </location>
</feature>
<dbReference type="InterPro" id="IPR052282">
    <property type="entry name" value="Starch-active_LPMO"/>
</dbReference>
<keyword evidence="3" id="KW-0186">Copper</keyword>
<dbReference type="HOGENOM" id="CLU_053021_0_0_1"/>
<organism evidence="10 11">
    <name type="scientific">Globisporangium ultimum (strain ATCC 200006 / CBS 805.95 / DAOM BR144)</name>
    <name type="common">Pythium ultimum</name>
    <dbReference type="NCBI Taxonomy" id="431595"/>
    <lineage>
        <taxon>Eukaryota</taxon>
        <taxon>Sar</taxon>
        <taxon>Stramenopiles</taxon>
        <taxon>Oomycota</taxon>
        <taxon>Peronosporomycetes</taxon>
        <taxon>Pythiales</taxon>
        <taxon>Pythiaceae</taxon>
        <taxon>Globisporangium</taxon>
    </lineage>
</organism>
<sequence>MKTSVCASIAVSAALMVAHVSAHGQMMEPKFRPITARYRKDCLWGLKGAGDDELQWAPLENLSGRGQADQPPGPTFDIMNGCRGLIYEEGNPVTALQAGVEFTIKYFIQAPHPGTLQMNIVKPKTDANGKVTHEKVATIKTLDNFATAGGNFDTTATIPTSVTGCDKAGDCALQFYWHSPVANQTYPTCADITIGGSSSAGASTTDGSDSGSASTPATKKPTTKKPAAATPSVTSKSTTSAPAATATAPAPAATKKKCTAKTRRSRK</sequence>
<accession>K3W981</accession>
<dbReference type="PANTHER" id="PTHR36575:SF2">
    <property type="entry name" value="CHITIN-BINDING TYPE-4 DOMAIN-CONTAINING PROTEIN-RELATED"/>
    <property type="match status" value="1"/>
</dbReference>
<dbReference type="Proteomes" id="UP000019132">
    <property type="component" value="Unassembled WGS sequence"/>
</dbReference>
<evidence type="ECO:0000313" key="11">
    <source>
        <dbReference type="Proteomes" id="UP000019132"/>
    </source>
</evidence>
<dbReference type="GO" id="GO:0046872">
    <property type="term" value="F:metal ion binding"/>
    <property type="evidence" value="ECO:0007669"/>
    <property type="project" value="UniProtKB-KW"/>
</dbReference>
<feature type="domain" description="Chitin-binding type-4" evidence="9">
    <location>
        <begin position="23"/>
        <end position="192"/>
    </location>
</feature>
<evidence type="ECO:0000256" key="2">
    <source>
        <dbReference type="ARBA" id="ARBA00022723"/>
    </source>
</evidence>
<dbReference type="OMA" id="GCENAGD"/>
<evidence type="ECO:0000256" key="5">
    <source>
        <dbReference type="ARBA" id="ARBA00023180"/>
    </source>
</evidence>
<feature type="signal peptide" evidence="8">
    <location>
        <begin position="1"/>
        <end position="22"/>
    </location>
</feature>
<evidence type="ECO:0000256" key="6">
    <source>
        <dbReference type="ARBA" id="ARBA00034311"/>
    </source>
</evidence>
<evidence type="ECO:0000256" key="7">
    <source>
        <dbReference type="SAM" id="MobiDB-lite"/>
    </source>
</evidence>
<dbReference type="EnsemblProtists" id="PYU1_T001522">
    <property type="protein sequence ID" value="PYU1_T001522"/>
    <property type="gene ID" value="PYU1_G001522"/>
</dbReference>
<dbReference type="InterPro" id="IPR004302">
    <property type="entry name" value="Cellulose/chitin-bd_N"/>
</dbReference>
<evidence type="ECO:0000256" key="3">
    <source>
        <dbReference type="ARBA" id="ARBA00023008"/>
    </source>
</evidence>
<dbReference type="Gene3D" id="2.70.50.70">
    <property type="match status" value="1"/>
</dbReference>
<comment type="similarity">
    <text evidence="6">Belongs to the polysaccharide monooxygenase AA13 family.</text>
</comment>
<evidence type="ECO:0000256" key="1">
    <source>
        <dbReference type="ARBA" id="ARBA00001973"/>
    </source>
</evidence>
<proteinExistence type="inferred from homology"/>
<dbReference type="VEuPathDB" id="FungiDB:PYU1_G001522"/>
<dbReference type="EMBL" id="GL376626">
    <property type="status" value="NOT_ANNOTATED_CDS"/>
    <property type="molecule type" value="Genomic_DNA"/>
</dbReference>
<evidence type="ECO:0000256" key="8">
    <source>
        <dbReference type="SAM" id="SignalP"/>
    </source>
</evidence>
<dbReference type="PANTHER" id="PTHR36575">
    <property type="entry name" value="BINDING PROTEIN, PUTATIVE (AFU_ORTHOLOGUE AFUA_1G14430)-RELATED"/>
    <property type="match status" value="1"/>
</dbReference>
<feature type="chain" id="PRO_5005686858" description="Chitin-binding type-4 domain-containing protein" evidence="8">
    <location>
        <begin position="23"/>
        <end position="267"/>
    </location>
</feature>
<evidence type="ECO:0000259" key="9">
    <source>
        <dbReference type="Pfam" id="PF03067"/>
    </source>
</evidence>
<keyword evidence="11" id="KW-1185">Reference proteome</keyword>
<comment type="cofactor">
    <cofactor evidence="1">
        <name>Cu(2+)</name>
        <dbReference type="ChEBI" id="CHEBI:29036"/>
    </cofactor>
</comment>
<dbReference type="AlphaFoldDB" id="K3W981"/>